<comment type="caution">
    <text evidence="1">The sequence shown here is derived from an EMBL/GenBank/DDBJ whole genome shotgun (WGS) entry which is preliminary data.</text>
</comment>
<organism evidence="1 2">
    <name type="scientific">Sporanaerobium hydrogeniformans</name>
    <dbReference type="NCBI Taxonomy" id="3072179"/>
    <lineage>
        <taxon>Bacteria</taxon>
        <taxon>Bacillati</taxon>
        <taxon>Bacillota</taxon>
        <taxon>Clostridia</taxon>
        <taxon>Lachnospirales</taxon>
        <taxon>Lachnospiraceae</taxon>
        <taxon>Sporanaerobium</taxon>
    </lineage>
</organism>
<dbReference type="EMBL" id="PEDL01000001">
    <property type="protein sequence ID" value="PHV72382.1"/>
    <property type="molecule type" value="Genomic_DNA"/>
</dbReference>
<sequence length="503" mass="57707">MEYKNRMGSWVQIREIKKKIVFPTLFSRLVTVYISILVVTLIVLFVAFTNAFQSYFVEYTQNIMIKQATGLAEEYYQIGTYSTSREDILAKMMYRIKVMDSYLESTTWLIDRNYGVVVVSEHASQNKSQIIVPNQKDVQQVLEGNIVRIENGFKEYFSTPVLTIGYPIQMRNEVQYALFIHTPMPLILRTIDEVRNIILKVVAITGTIVFLWIYMISKQMSKPLKQMNAVAKQIASGQFSKRIEVSGRDEIAQLGLSLNNMAYELNKIEDKRKKFLANVSHDLRSPLTSIQGFVTAILDGTIPPESAEKYLKIVLNESRRMITMTNTILELSRVEEGVTPLRRVSFHMGCLVKSSLASFEPIMHERKIGVFTHFEKDEPYVWGDIDMMSRVLQNLMDNAFKFVNEGGRIEITTKLKYGKLWTVVSNTGSYIPEEEQKEIWDRFYKGDGSRGKDKKGLGLGLVIVKEILKQHDENIKVNSSEKDGMVSFCFSLPLAKDVSNHKI</sequence>
<keyword evidence="2" id="KW-1185">Reference proteome</keyword>
<dbReference type="Proteomes" id="UP000224460">
    <property type="component" value="Unassembled WGS sequence"/>
</dbReference>
<name>A0AC61DKC2_9FIRM</name>
<proteinExistence type="predicted"/>
<gene>
    <name evidence="1" type="ORF">CS063_02580</name>
</gene>
<evidence type="ECO:0000313" key="2">
    <source>
        <dbReference type="Proteomes" id="UP000224460"/>
    </source>
</evidence>
<evidence type="ECO:0000313" key="1">
    <source>
        <dbReference type="EMBL" id="PHV72382.1"/>
    </source>
</evidence>
<protein>
    <submittedName>
        <fullName evidence="1">Uncharacterized protein</fullName>
    </submittedName>
</protein>
<reference evidence="1" key="1">
    <citation type="submission" date="2017-10" db="EMBL/GenBank/DDBJ databases">
        <title>Genome sequence of cellulolytic Lachnospiraceae bacterium XHS1971 isolated from hotspring sediment.</title>
        <authorList>
            <person name="Vasudevan G."/>
            <person name="Joshi A.J."/>
            <person name="Hivarkar S."/>
            <person name="Lanjekar V.B."/>
            <person name="Dhakephalkar P.K."/>
            <person name="Dagar S."/>
        </authorList>
    </citation>
    <scope>NUCLEOTIDE SEQUENCE</scope>
    <source>
        <strain evidence="1">XHS1971</strain>
    </source>
</reference>
<accession>A0AC61DKC2</accession>